<organism evidence="2">
    <name type="scientific">Cacopsylla melanoneura</name>
    <dbReference type="NCBI Taxonomy" id="428564"/>
    <lineage>
        <taxon>Eukaryota</taxon>
        <taxon>Metazoa</taxon>
        <taxon>Ecdysozoa</taxon>
        <taxon>Arthropoda</taxon>
        <taxon>Hexapoda</taxon>
        <taxon>Insecta</taxon>
        <taxon>Pterygota</taxon>
        <taxon>Neoptera</taxon>
        <taxon>Paraneoptera</taxon>
        <taxon>Hemiptera</taxon>
        <taxon>Sternorrhyncha</taxon>
        <taxon>Psylloidea</taxon>
        <taxon>Psyllidae</taxon>
        <taxon>Psyllinae</taxon>
        <taxon>Cacopsylla</taxon>
    </lineage>
</organism>
<evidence type="ECO:0000256" key="1">
    <source>
        <dbReference type="SAM" id="Phobius"/>
    </source>
</evidence>
<keyword evidence="1" id="KW-0812">Transmembrane</keyword>
<protein>
    <submittedName>
        <fullName evidence="2">Uncharacterized protein</fullName>
    </submittedName>
</protein>
<keyword evidence="1" id="KW-0472">Membrane</keyword>
<reference evidence="2" key="1">
    <citation type="submission" date="2021-05" db="EMBL/GenBank/DDBJ databases">
        <authorList>
            <person name="Alioto T."/>
            <person name="Alioto T."/>
            <person name="Gomez Garrido J."/>
        </authorList>
    </citation>
    <scope>NUCLEOTIDE SEQUENCE</scope>
</reference>
<name>A0A8D8SXV5_9HEMI</name>
<dbReference type="AlphaFoldDB" id="A0A8D8SXV5"/>
<sequence length="104" mass="12533">MSKKFIFFQSLKKTIKCKKTKFPSHKHCFQKLTLKKSENIRPLPLFLLKYFLFFFLVLFYFVINMVYTMVDASHFFPSLWNCEENGLLLFLYYGSMKITNRAGF</sequence>
<proteinExistence type="predicted"/>
<keyword evidence="1" id="KW-1133">Transmembrane helix</keyword>
<dbReference type="EMBL" id="HBUF01244492">
    <property type="protein sequence ID" value="CAG6678025.1"/>
    <property type="molecule type" value="Transcribed_RNA"/>
</dbReference>
<accession>A0A8D8SXV5</accession>
<evidence type="ECO:0000313" key="2">
    <source>
        <dbReference type="EMBL" id="CAG6678025.1"/>
    </source>
</evidence>
<feature type="transmembrane region" description="Helical" evidence="1">
    <location>
        <begin position="50"/>
        <end position="70"/>
    </location>
</feature>